<evidence type="ECO:0000313" key="2">
    <source>
        <dbReference type="EMBL" id="QKN24239.1"/>
    </source>
</evidence>
<name>A0A859DRW7_9FIRM</name>
<dbReference type="RefSeq" id="WP_086035380.1">
    <property type="nucleotide sequence ID" value="NZ_CP046051.1"/>
</dbReference>
<reference evidence="4 5" key="1">
    <citation type="submission" date="2019-11" db="EMBL/GenBank/DDBJ databases">
        <authorList>
            <person name="Ren C."/>
            <person name="Wang H."/>
            <person name="Xu Y."/>
        </authorList>
    </citation>
    <scope>NUCLEOTIDE SEQUENCE [LARGE SCALE GENOMIC DNA]</scope>
    <source>
        <strain evidence="5">JNU-WLY1368</strain>
        <strain evidence="2 4">LBM 19010</strain>
    </source>
</reference>
<dbReference type="EMBL" id="CP046051">
    <property type="protein sequence ID" value="QKN24239.1"/>
    <property type="molecule type" value="Genomic_DNA"/>
</dbReference>
<dbReference type="Proteomes" id="UP000509623">
    <property type="component" value="Chromosome"/>
</dbReference>
<dbReference type="EMBL" id="CP046161">
    <property type="protein sequence ID" value="QKO30689.1"/>
    <property type="molecule type" value="Genomic_DNA"/>
</dbReference>
<feature type="region of interest" description="Disordered" evidence="1">
    <location>
        <begin position="138"/>
        <end position="166"/>
    </location>
</feature>
<sequence>MDRKFLADLGLEKDVIDKILDQNGAETTALRTQLKTKDTEISTLRTDLTATNGKVADLEKVDTAGLQKQLDEEKAGCKADRQNWNLKAALAKAGCKDSDYVMYKLGDTVEYADDGNLKNVEKLITDCKTNYAAMFEAEPQPAGGTGSAGNFPRSREPAKPEVTKEQFDKMGYMERLKLHIEQPNVYAELSKE</sequence>
<dbReference type="Pfam" id="PF06810">
    <property type="entry name" value="Phage_scaffold"/>
    <property type="match status" value="1"/>
</dbReference>
<feature type="compositionally biased region" description="Basic and acidic residues" evidence="1">
    <location>
        <begin position="153"/>
        <end position="166"/>
    </location>
</feature>
<evidence type="ECO:0000313" key="5">
    <source>
        <dbReference type="Proteomes" id="UP000509623"/>
    </source>
</evidence>
<accession>A0A859DRW7</accession>
<reference evidence="3" key="2">
    <citation type="journal article" date="2021" name="Appl. Environ. Microbiol.">
        <title>Adaptability of a Caproate-Producing Bacterium Contributes to Its Dominance in an Anaerobic Fermentation System.</title>
        <authorList>
            <person name="Wang H."/>
            <person name="Gu Y."/>
            <person name="Zhou W."/>
            <person name="Zhao D."/>
            <person name="Qiao Z."/>
            <person name="Zheng J."/>
            <person name="Gao J."/>
            <person name="Chen X."/>
            <person name="Ren C."/>
            <person name="Xu Y."/>
        </authorList>
    </citation>
    <scope>NUCLEOTIDE SEQUENCE</scope>
    <source>
        <strain evidence="3">JNU-WLY1368</strain>
    </source>
</reference>
<protein>
    <recommendedName>
        <fullName evidence="6">Phage minor structural protein GP20</fullName>
    </recommendedName>
</protein>
<evidence type="ECO:0008006" key="6">
    <source>
        <dbReference type="Google" id="ProtNLM"/>
    </source>
</evidence>
<proteinExistence type="predicted"/>
<evidence type="ECO:0000313" key="3">
    <source>
        <dbReference type="EMBL" id="QKO30689.1"/>
    </source>
</evidence>
<dbReference type="KEGG" id="clf:GJQ69_06915"/>
<organism evidence="2 4">
    <name type="scientific">Caproicibacterium lactatifermentans</name>
    <dbReference type="NCBI Taxonomy" id="2666138"/>
    <lineage>
        <taxon>Bacteria</taxon>
        <taxon>Bacillati</taxon>
        <taxon>Bacillota</taxon>
        <taxon>Clostridia</taxon>
        <taxon>Eubacteriales</taxon>
        <taxon>Oscillospiraceae</taxon>
        <taxon>Caproicibacterium</taxon>
    </lineage>
</organism>
<reference evidence="3" key="3">
    <citation type="journal article" date="2022" name="Int. J. Syst. Evol. Microbiol.">
        <title>Caproicibacterium lactatifermentans sp. nov., isolated from pit clay used for the production of Chinese strong aroma-type liquor.</title>
        <authorList>
            <person name="Wang H."/>
            <person name="Gu Y."/>
            <person name="Zhao D."/>
            <person name="Qiao Z."/>
            <person name="Zheng J."/>
            <person name="Gao J."/>
            <person name="Ren C."/>
            <person name="Xu Y."/>
        </authorList>
    </citation>
    <scope>NUCLEOTIDE SEQUENCE</scope>
    <source>
        <strain evidence="3">JNU-WLY1368</strain>
    </source>
</reference>
<dbReference type="AlphaFoldDB" id="A0A859DRW7"/>
<evidence type="ECO:0000256" key="1">
    <source>
        <dbReference type="SAM" id="MobiDB-lite"/>
    </source>
</evidence>
<dbReference type="InterPro" id="IPR009636">
    <property type="entry name" value="SCAF"/>
</dbReference>
<keyword evidence="5" id="KW-1185">Reference proteome</keyword>
<dbReference type="Proteomes" id="UP000501316">
    <property type="component" value="Chromosome"/>
</dbReference>
<evidence type="ECO:0000313" key="4">
    <source>
        <dbReference type="Proteomes" id="UP000501316"/>
    </source>
</evidence>
<gene>
    <name evidence="2" type="ORF">GJQ69_06915</name>
    <name evidence="3" type="ORF">GKP14_06600</name>
</gene>